<dbReference type="Pfam" id="PF04320">
    <property type="entry name" value="YggL_50S_bp"/>
    <property type="match status" value="1"/>
</dbReference>
<name>A0A941DCU6_9BURK</name>
<reference evidence="1 2" key="1">
    <citation type="submission" date="2021-04" db="EMBL/GenBank/DDBJ databases">
        <title>novel species isolated from subtropical streams in China.</title>
        <authorList>
            <person name="Lu H."/>
        </authorList>
    </citation>
    <scope>NUCLEOTIDE SEQUENCE [LARGE SCALE GENOMIC DNA]</scope>
    <source>
        <strain evidence="1 2">BYS107W</strain>
    </source>
</reference>
<dbReference type="GO" id="GO:0005829">
    <property type="term" value="C:cytosol"/>
    <property type="evidence" value="ECO:0007669"/>
    <property type="project" value="TreeGrafter"/>
</dbReference>
<organism evidence="1 2">
    <name type="scientific">Undibacterium baiyunense</name>
    <dbReference type="NCBI Taxonomy" id="2828731"/>
    <lineage>
        <taxon>Bacteria</taxon>
        <taxon>Pseudomonadati</taxon>
        <taxon>Pseudomonadota</taxon>
        <taxon>Betaproteobacteria</taxon>
        <taxon>Burkholderiales</taxon>
        <taxon>Oxalobacteraceae</taxon>
        <taxon>Undibacterium</taxon>
    </lineage>
</organism>
<dbReference type="EMBL" id="JAGSPM010000002">
    <property type="protein sequence ID" value="MBR7745751.1"/>
    <property type="molecule type" value="Genomic_DNA"/>
</dbReference>
<proteinExistence type="predicted"/>
<evidence type="ECO:0000313" key="2">
    <source>
        <dbReference type="Proteomes" id="UP000680158"/>
    </source>
</evidence>
<evidence type="ECO:0000313" key="1">
    <source>
        <dbReference type="EMBL" id="MBR7745751.1"/>
    </source>
</evidence>
<dbReference type="RefSeq" id="WP_230408189.1">
    <property type="nucleotide sequence ID" value="NZ_JAGSPM010000002.1"/>
</dbReference>
<keyword evidence="2" id="KW-1185">Reference proteome</keyword>
<gene>
    <name evidence="1" type="ORF">KDM92_04105</name>
</gene>
<dbReference type="PANTHER" id="PTHR38778">
    <property type="entry name" value="CYTOPLASMIC PROTEIN-RELATED"/>
    <property type="match status" value="1"/>
</dbReference>
<dbReference type="Proteomes" id="UP000680158">
    <property type="component" value="Unassembled WGS sequence"/>
</dbReference>
<protein>
    <submittedName>
        <fullName evidence="1">DUF469 family protein</fullName>
    </submittedName>
</protein>
<dbReference type="InterPro" id="IPR007416">
    <property type="entry name" value="YggL_50S_bp"/>
</dbReference>
<accession>A0A941DCU6</accession>
<dbReference type="AlphaFoldDB" id="A0A941DCU6"/>
<dbReference type="PANTHER" id="PTHR38778:SF1">
    <property type="entry name" value="CYTOPLASMIC PROTEIN"/>
    <property type="match status" value="1"/>
</dbReference>
<sequence length="102" mass="11118">MKKLRICEFRQLAFSVSIELQCAPTHEILDVLFSAFLEQLVEVRGLSYGGGVDSGFVSRVRGSATDEDRTAVSAWLSARAEIKTVAVGALQDGWHDGAQYAL</sequence>
<comment type="caution">
    <text evidence="1">The sequence shown here is derived from an EMBL/GenBank/DDBJ whole genome shotgun (WGS) entry which is preliminary data.</text>
</comment>